<sequence length="82" mass="9142">MLYLRKKRFRIVTAALISQANKQADALGTSESQHPQPTNPFVLFALLINNSIRNHTSECCLNGLSDLFLACVVSIVWHSVQT</sequence>
<protein>
    <submittedName>
        <fullName evidence="3">Secreted protein</fullName>
    </submittedName>
</protein>
<gene>
    <name evidence="1" type="ORF">TCLT_LOCUS1072</name>
</gene>
<evidence type="ECO:0000313" key="1">
    <source>
        <dbReference type="EMBL" id="VDM96312.1"/>
    </source>
</evidence>
<reference evidence="3" key="1">
    <citation type="submission" date="2017-02" db="UniProtKB">
        <authorList>
            <consortium name="WormBaseParasite"/>
        </authorList>
    </citation>
    <scope>IDENTIFICATION</scope>
</reference>
<dbReference type="AlphaFoldDB" id="A0A0N5CLS3"/>
<keyword evidence="2" id="KW-1185">Reference proteome</keyword>
<name>A0A0N5CLS3_THECL</name>
<dbReference type="EMBL" id="UYYF01000114">
    <property type="protein sequence ID" value="VDM96312.1"/>
    <property type="molecule type" value="Genomic_DNA"/>
</dbReference>
<dbReference type="Proteomes" id="UP000276776">
    <property type="component" value="Unassembled WGS sequence"/>
</dbReference>
<accession>A0A0N5CLS3</accession>
<organism evidence="3">
    <name type="scientific">Thelazia callipaeda</name>
    <name type="common">Oriental eyeworm</name>
    <name type="synonym">Parasitic nematode</name>
    <dbReference type="NCBI Taxonomy" id="103827"/>
    <lineage>
        <taxon>Eukaryota</taxon>
        <taxon>Metazoa</taxon>
        <taxon>Ecdysozoa</taxon>
        <taxon>Nematoda</taxon>
        <taxon>Chromadorea</taxon>
        <taxon>Rhabditida</taxon>
        <taxon>Spirurina</taxon>
        <taxon>Spiruromorpha</taxon>
        <taxon>Thelazioidea</taxon>
        <taxon>Thelaziidae</taxon>
        <taxon>Thelazia</taxon>
    </lineage>
</organism>
<proteinExistence type="predicted"/>
<evidence type="ECO:0000313" key="2">
    <source>
        <dbReference type="Proteomes" id="UP000276776"/>
    </source>
</evidence>
<dbReference type="WBParaSite" id="TCLT_0000107101-mRNA-1">
    <property type="protein sequence ID" value="TCLT_0000107101-mRNA-1"/>
    <property type="gene ID" value="TCLT_0000107101"/>
</dbReference>
<evidence type="ECO:0000313" key="3">
    <source>
        <dbReference type="WBParaSite" id="TCLT_0000107101-mRNA-1"/>
    </source>
</evidence>
<reference evidence="1 2" key="2">
    <citation type="submission" date="2018-11" db="EMBL/GenBank/DDBJ databases">
        <authorList>
            <consortium name="Pathogen Informatics"/>
        </authorList>
    </citation>
    <scope>NUCLEOTIDE SEQUENCE [LARGE SCALE GENOMIC DNA]</scope>
</reference>